<dbReference type="EMBL" id="CM026426">
    <property type="protein sequence ID" value="KAG0573137.1"/>
    <property type="molecule type" value="Genomic_DNA"/>
</dbReference>
<evidence type="ECO:0000313" key="3">
    <source>
        <dbReference type="Proteomes" id="UP000822688"/>
    </source>
</evidence>
<organism evidence="2 3">
    <name type="scientific">Ceratodon purpureus</name>
    <name type="common">Fire moss</name>
    <name type="synonym">Dicranum purpureum</name>
    <dbReference type="NCBI Taxonomy" id="3225"/>
    <lineage>
        <taxon>Eukaryota</taxon>
        <taxon>Viridiplantae</taxon>
        <taxon>Streptophyta</taxon>
        <taxon>Embryophyta</taxon>
        <taxon>Bryophyta</taxon>
        <taxon>Bryophytina</taxon>
        <taxon>Bryopsida</taxon>
        <taxon>Dicranidae</taxon>
        <taxon>Pseudoditrichales</taxon>
        <taxon>Ditrichaceae</taxon>
        <taxon>Ceratodon</taxon>
    </lineage>
</organism>
<dbReference type="Proteomes" id="UP000822688">
    <property type="component" value="Chromosome V"/>
</dbReference>
<evidence type="ECO:0000313" key="2">
    <source>
        <dbReference type="EMBL" id="KAG0573137.1"/>
    </source>
</evidence>
<keyword evidence="3" id="KW-1185">Reference proteome</keyword>
<sequence>MIWGKNSSCRSLTGLWIPSSLGEVVGSSSRSKSTTATRIPPQQIHLKTNPCNNLRSIKNLANQVSTTQGAMQRCPVQLT</sequence>
<dbReference type="AlphaFoldDB" id="A0A8T0HQR7"/>
<feature type="compositionally biased region" description="Low complexity" evidence="1">
    <location>
        <begin position="27"/>
        <end position="38"/>
    </location>
</feature>
<proteinExistence type="predicted"/>
<feature type="region of interest" description="Disordered" evidence="1">
    <location>
        <begin position="23"/>
        <end position="48"/>
    </location>
</feature>
<gene>
    <name evidence="2" type="ORF">KC19_VG151900</name>
</gene>
<reference evidence="2" key="1">
    <citation type="submission" date="2020-06" db="EMBL/GenBank/DDBJ databases">
        <title>WGS assembly of Ceratodon purpureus strain R40.</title>
        <authorList>
            <person name="Carey S.B."/>
            <person name="Jenkins J."/>
            <person name="Shu S."/>
            <person name="Lovell J.T."/>
            <person name="Sreedasyam A."/>
            <person name="Maumus F."/>
            <person name="Tiley G.P."/>
            <person name="Fernandez-Pozo N."/>
            <person name="Barry K."/>
            <person name="Chen C."/>
            <person name="Wang M."/>
            <person name="Lipzen A."/>
            <person name="Daum C."/>
            <person name="Saski C.A."/>
            <person name="Payton A.C."/>
            <person name="Mcbreen J.C."/>
            <person name="Conrad R.E."/>
            <person name="Kollar L.M."/>
            <person name="Olsson S."/>
            <person name="Huttunen S."/>
            <person name="Landis J.B."/>
            <person name="Wickett N.J."/>
            <person name="Johnson M.G."/>
            <person name="Rensing S.A."/>
            <person name="Grimwood J."/>
            <person name="Schmutz J."/>
            <person name="Mcdaniel S.F."/>
        </authorList>
    </citation>
    <scope>NUCLEOTIDE SEQUENCE</scope>
    <source>
        <strain evidence="2">R40</strain>
    </source>
</reference>
<accession>A0A8T0HQR7</accession>
<name>A0A8T0HQR7_CERPU</name>
<evidence type="ECO:0000256" key="1">
    <source>
        <dbReference type="SAM" id="MobiDB-lite"/>
    </source>
</evidence>
<protein>
    <submittedName>
        <fullName evidence="2">Uncharacterized protein</fullName>
    </submittedName>
</protein>
<comment type="caution">
    <text evidence="2">The sequence shown here is derived from an EMBL/GenBank/DDBJ whole genome shotgun (WGS) entry which is preliminary data.</text>
</comment>